<evidence type="ECO:0000313" key="3">
    <source>
        <dbReference type="Proteomes" id="UP001215598"/>
    </source>
</evidence>
<comment type="caution">
    <text evidence="2">The sequence shown here is derived from an EMBL/GenBank/DDBJ whole genome shotgun (WGS) entry which is preliminary data.</text>
</comment>
<dbReference type="SUPFAM" id="SSF50475">
    <property type="entry name" value="FMN-binding split barrel"/>
    <property type="match status" value="1"/>
</dbReference>
<dbReference type="Gene3D" id="2.30.110.10">
    <property type="entry name" value="Electron Transport, Fmn-binding Protein, Chain A"/>
    <property type="match status" value="1"/>
</dbReference>
<feature type="compositionally biased region" description="Basic and acidic residues" evidence="1">
    <location>
        <begin position="94"/>
        <end position="103"/>
    </location>
</feature>
<evidence type="ECO:0000256" key="1">
    <source>
        <dbReference type="SAM" id="MobiDB-lite"/>
    </source>
</evidence>
<gene>
    <name evidence="2" type="ORF">B0H16DRAFT_1721321</name>
</gene>
<name>A0AAD7NFF0_9AGAR</name>
<dbReference type="Proteomes" id="UP001215598">
    <property type="component" value="Unassembled WGS sequence"/>
</dbReference>
<organism evidence="2 3">
    <name type="scientific">Mycena metata</name>
    <dbReference type="NCBI Taxonomy" id="1033252"/>
    <lineage>
        <taxon>Eukaryota</taxon>
        <taxon>Fungi</taxon>
        <taxon>Dikarya</taxon>
        <taxon>Basidiomycota</taxon>
        <taxon>Agaricomycotina</taxon>
        <taxon>Agaricomycetes</taxon>
        <taxon>Agaricomycetidae</taxon>
        <taxon>Agaricales</taxon>
        <taxon>Marasmiineae</taxon>
        <taxon>Mycenaceae</taxon>
        <taxon>Mycena</taxon>
    </lineage>
</organism>
<dbReference type="InterPro" id="IPR012349">
    <property type="entry name" value="Split_barrel_FMN-bd"/>
</dbReference>
<protein>
    <submittedName>
        <fullName evidence="2">Uncharacterized protein</fullName>
    </submittedName>
</protein>
<dbReference type="AlphaFoldDB" id="A0AAD7NFF0"/>
<accession>A0AAD7NFF0</accession>
<proteinExistence type="predicted"/>
<sequence length="137" mass="15148">MIANPHVQIVWWINGTQEQYRITGKAHIVPAPGHELHTPISALSEGQKYDWEAKRLEVFKNTSPFLKGSYCRAVSGSRLESGRAESENWPLELEEPKPGDTKGKRLWGNGAFQPCAGRYRAAGGGLCRADTCAESTH</sequence>
<dbReference type="EMBL" id="JARKIB010000044">
    <property type="protein sequence ID" value="KAJ7757588.1"/>
    <property type="molecule type" value="Genomic_DNA"/>
</dbReference>
<evidence type="ECO:0000313" key="2">
    <source>
        <dbReference type="EMBL" id="KAJ7757588.1"/>
    </source>
</evidence>
<feature type="region of interest" description="Disordered" evidence="1">
    <location>
        <begin position="78"/>
        <end position="105"/>
    </location>
</feature>
<reference evidence="2" key="1">
    <citation type="submission" date="2023-03" db="EMBL/GenBank/DDBJ databases">
        <title>Massive genome expansion in bonnet fungi (Mycena s.s.) driven by repeated elements and novel gene families across ecological guilds.</title>
        <authorList>
            <consortium name="Lawrence Berkeley National Laboratory"/>
            <person name="Harder C.B."/>
            <person name="Miyauchi S."/>
            <person name="Viragh M."/>
            <person name="Kuo A."/>
            <person name="Thoen E."/>
            <person name="Andreopoulos B."/>
            <person name="Lu D."/>
            <person name="Skrede I."/>
            <person name="Drula E."/>
            <person name="Henrissat B."/>
            <person name="Morin E."/>
            <person name="Kohler A."/>
            <person name="Barry K."/>
            <person name="LaButti K."/>
            <person name="Morin E."/>
            <person name="Salamov A."/>
            <person name="Lipzen A."/>
            <person name="Mereny Z."/>
            <person name="Hegedus B."/>
            <person name="Baldrian P."/>
            <person name="Stursova M."/>
            <person name="Weitz H."/>
            <person name="Taylor A."/>
            <person name="Grigoriev I.V."/>
            <person name="Nagy L.G."/>
            <person name="Martin F."/>
            <person name="Kauserud H."/>
        </authorList>
    </citation>
    <scope>NUCLEOTIDE SEQUENCE</scope>
    <source>
        <strain evidence="2">CBHHK182m</strain>
    </source>
</reference>
<keyword evidence="3" id="KW-1185">Reference proteome</keyword>